<gene>
    <name evidence="2" type="ORF">POCULU_LOCUS5556</name>
</gene>
<evidence type="ECO:0000259" key="1">
    <source>
        <dbReference type="Pfam" id="PF13649"/>
    </source>
</evidence>
<organism evidence="2 3">
    <name type="scientific">Paraglomus occultum</name>
    <dbReference type="NCBI Taxonomy" id="144539"/>
    <lineage>
        <taxon>Eukaryota</taxon>
        <taxon>Fungi</taxon>
        <taxon>Fungi incertae sedis</taxon>
        <taxon>Mucoromycota</taxon>
        <taxon>Glomeromycotina</taxon>
        <taxon>Glomeromycetes</taxon>
        <taxon>Paraglomerales</taxon>
        <taxon>Paraglomeraceae</taxon>
        <taxon>Paraglomus</taxon>
    </lineage>
</organism>
<sequence length="302" mass="34123">MGGCCSLIRRKRAEHFNEKFKIVDGRRFQLLDDSNYFLPNDSGEEERLDIQHAVWKHGFNGNFSAPVDQLLRSGARVLDVCCGSAIWTLELAKQYPNSHFIGIDIAPVVLAEEKPSNVEFIEYNVLDGLPFNNNSFDYVFSRTVLSVFTSTQWTELAIPEYVRVTKPGGWVELAEFDGVLRGECDNVQRLNKAWIDIAGSKDLLVAPGLEIRGFLEQSSWLTNIGYGETVVPVGPKGDKYAEMAIRDWRDLWRGLKFPYTAVMNVTGEHYDAICEAAVKELIAYGVTWGLMRAWGQKKDRTA</sequence>
<dbReference type="Proteomes" id="UP000789572">
    <property type="component" value="Unassembled WGS sequence"/>
</dbReference>
<reference evidence="2" key="1">
    <citation type="submission" date="2021-06" db="EMBL/GenBank/DDBJ databases">
        <authorList>
            <person name="Kallberg Y."/>
            <person name="Tangrot J."/>
            <person name="Rosling A."/>
        </authorList>
    </citation>
    <scope>NUCLEOTIDE SEQUENCE</scope>
    <source>
        <strain evidence="2">IA702</strain>
    </source>
</reference>
<dbReference type="CDD" id="cd02440">
    <property type="entry name" value="AdoMet_MTases"/>
    <property type="match status" value="1"/>
</dbReference>
<dbReference type="Pfam" id="PF13649">
    <property type="entry name" value="Methyltransf_25"/>
    <property type="match status" value="1"/>
</dbReference>
<name>A0A9N9BEI7_9GLOM</name>
<dbReference type="PANTHER" id="PTHR43591">
    <property type="entry name" value="METHYLTRANSFERASE"/>
    <property type="match status" value="1"/>
</dbReference>
<dbReference type="InterPro" id="IPR029063">
    <property type="entry name" value="SAM-dependent_MTases_sf"/>
</dbReference>
<dbReference type="Gene3D" id="3.40.50.150">
    <property type="entry name" value="Vaccinia Virus protein VP39"/>
    <property type="match status" value="1"/>
</dbReference>
<comment type="caution">
    <text evidence="2">The sequence shown here is derived from an EMBL/GenBank/DDBJ whole genome shotgun (WGS) entry which is preliminary data.</text>
</comment>
<accession>A0A9N9BEI7</accession>
<protein>
    <submittedName>
        <fullName evidence="2">8129_t:CDS:1</fullName>
    </submittedName>
</protein>
<dbReference type="InterPro" id="IPR041698">
    <property type="entry name" value="Methyltransf_25"/>
</dbReference>
<dbReference type="OrthoDB" id="2013972at2759"/>
<dbReference type="AlphaFoldDB" id="A0A9N9BEI7"/>
<dbReference type="SUPFAM" id="SSF53335">
    <property type="entry name" value="S-adenosyl-L-methionine-dependent methyltransferases"/>
    <property type="match status" value="1"/>
</dbReference>
<dbReference type="GO" id="GO:0008168">
    <property type="term" value="F:methyltransferase activity"/>
    <property type="evidence" value="ECO:0007669"/>
    <property type="project" value="TreeGrafter"/>
</dbReference>
<keyword evidence="3" id="KW-1185">Reference proteome</keyword>
<dbReference type="EMBL" id="CAJVPJ010000870">
    <property type="protein sequence ID" value="CAG8561962.1"/>
    <property type="molecule type" value="Genomic_DNA"/>
</dbReference>
<dbReference type="PANTHER" id="PTHR43591:SF24">
    <property type="entry name" value="2-METHOXY-6-POLYPRENYL-1,4-BENZOQUINOL METHYLASE, MITOCHONDRIAL"/>
    <property type="match status" value="1"/>
</dbReference>
<feature type="domain" description="Methyltransferase" evidence="1">
    <location>
        <begin position="77"/>
        <end position="169"/>
    </location>
</feature>
<evidence type="ECO:0000313" key="3">
    <source>
        <dbReference type="Proteomes" id="UP000789572"/>
    </source>
</evidence>
<evidence type="ECO:0000313" key="2">
    <source>
        <dbReference type="EMBL" id="CAG8561962.1"/>
    </source>
</evidence>
<proteinExistence type="predicted"/>